<evidence type="ECO:0000313" key="2">
    <source>
        <dbReference type="Proteomes" id="UP000515156"/>
    </source>
</evidence>
<gene>
    <name evidence="3" type="primary">LOC115481337</name>
</gene>
<proteinExistence type="predicted"/>
<dbReference type="KEGG" id="muo:115481337"/>
<keyword evidence="1" id="KW-0812">Transmembrane</keyword>
<keyword evidence="1" id="KW-0472">Membrane</keyword>
<sequence>MPPVLQTSQRVTSILATETINTTVLEHNASTNWSTAATISTSTNATGLSSLTTLSHFTRNSTNNTYITTSDATEDFLLKDTHIYNARSYLNVSTTQGIHADVNVSTVETVTSAMEYPPTQSDISHVTELITRTLIVMPTSQMSGNEIRLNNSEVILTIAFSIILGIVVVMLIIYSFNKYRKRRSQYSHHPLHDTSYESADRYSVPDDTLVISGGLYDAPRVYNPNMTVLEDEDCQHDYLSFGSRPGQFRLEFLPGEKEREPAYGSSAFETFHSLQKNS</sequence>
<reference evidence="3" key="1">
    <citation type="submission" date="2025-08" db="UniProtKB">
        <authorList>
            <consortium name="RefSeq"/>
        </authorList>
    </citation>
    <scope>IDENTIFICATION</scope>
</reference>
<dbReference type="GeneID" id="115481337"/>
<protein>
    <submittedName>
        <fullName evidence="3">Uncharacterized protein LOC115481337</fullName>
    </submittedName>
</protein>
<keyword evidence="2" id="KW-1185">Reference proteome</keyword>
<accession>A0A6P7ZEM2</accession>
<organism evidence="2 3">
    <name type="scientific">Microcaecilia unicolor</name>
    <dbReference type="NCBI Taxonomy" id="1415580"/>
    <lineage>
        <taxon>Eukaryota</taxon>
        <taxon>Metazoa</taxon>
        <taxon>Chordata</taxon>
        <taxon>Craniata</taxon>
        <taxon>Vertebrata</taxon>
        <taxon>Euteleostomi</taxon>
        <taxon>Amphibia</taxon>
        <taxon>Gymnophiona</taxon>
        <taxon>Siphonopidae</taxon>
        <taxon>Microcaecilia</taxon>
    </lineage>
</organism>
<dbReference type="InParanoid" id="A0A6P7ZEM2"/>
<name>A0A6P7ZEM2_9AMPH</name>
<dbReference type="AlphaFoldDB" id="A0A6P7ZEM2"/>
<evidence type="ECO:0000313" key="3">
    <source>
        <dbReference type="RefSeq" id="XP_030076253.1"/>
    </source>
</evidence>
<keyword evidence="1" id="KW-1133">Transmembrane helix</keyword>
<dbReference type="Proteomes" id="UP000515156">
    <property type="component" value="Chromosome 12"/>
</dbReference>
<dbReference type="RefSeq" id="XP_030076253.1">
    <property type="nucleotide sequence ID" value="XM_030220393.1"/>
</dbReference>
<feature type="transmembrane region" description="Helical" evidence="1">
    <location>
        <begin position="154"/>
        <end position="176"/>
    </location>
</feature>
<evidence type="ECO:0000256" key="1">
    <source>
        <dbReference type="SAM" id="Phobius"/>
    </source>
</evidence>
<dbReference type="OrthoDB" id="9909389at2759"/>